<accession>A0A8H9F7N8</accession>
<evidence type="ECO:0000313" key="2">
    <source>
        <dbReference type="Proteomes" id="UP000618094"/>
    </source>
</evidence>
<protein>
    <submittedName>
        <fullName evidence="1">Uncharacterized protein</fullName>
    </submittedName>
</protein>
<proteinExistence type="predicted"/>
<comment type="caution">
    <text evidence="1">The sequence shown here is derived from an EMBL/GenBank/DDBJ whole genome shotgun (WGS) entry which is preliminary data.</text>
</comment>
<reference evidence="1" key="1">
    <citation type="submission" date="2020-07" db="EMBL/GenBank/DDBJ databases">
        <title>Draft genome sequence of Lactobacillus helveticus strain H-8.</title>
        <authorList>
            <person name="Endo A."/>
            <person name="Maeno S."/>
            <person name="Kido Y."/>
        </authorList>
    </citation>
    <scope>NUCLEOTIDE SEQUENCE</scope>
    <source>
        <strain evidence="1">H-8</strain>
    </source>
</reference>
<evidence type="ECO:0000313" key="1">
    <source>
        <dbReference type="EMBL" id="GFO99044.1"/>
    </source>
</evidence>
<organism evidence="1 2">
    <name type="scientific">Lactobacillus helveticus</name>
    <name type="common">Lactobacillus suntoryeus</name>
    <dbReference type="NCBI Taxonomy" id="1587"/>
    <lineage>
        <taxon>Bacteria</taxon>
        <taxon>Bacillati</taxon>
        <taxon>Bacillota</taxon>
        <taxon>Bacilli</taxon>
        <taxon>Lactobacillales</taxon>
        <taxon>Lactobacillaceae</taxon>
        <taxon>Lactobacillus</taxon>
    </lineage>
</organism>
<dbReference type="RefSeq" id="WP_014564045.1">
    <property type="nucleotide sequence ID" value="NZ_WCFF01000014.1"/>
</dbReference>
<dbReference type="EMBL" id="BLYO01000174">
    <property type="protein sequence ID" value="GFO99044.1"/>
    <property type="molecule type" value="Genomic_DNA"/>
</dbReference>
<dbReference type="AlphaFoldDB" id="A0A8H9F7N8"/>
<dbReference type="Proteomes" id="UP000618094">
    <property type="component" value="Unassembled WGS sequence"/>
</dbReference>
<gene>
    <name evidence="1" type="ORF">LHEH8_08000</name>
</gene>
<sequence>MFNTLLTFVGLILASFVSHMLNKAYDNWLKNRILSRKRLAKFKRRHRRR</sequence>
<name>A0A8H9F7N8_LACHE</name>